<sequence>MKLGKLISLASLAKDPQNWISLIAVVTLLGLCGGVFDPHEGRQEAHMAQTEGSSHLVVLQAQADGSGERL</sequence>
<dbReference type="Proteomes" id="UP001177769">
    <property type="component" value="Chromosome"/>
</dbReference>
<dbReference type="KEGG" id="pais:PFX98_21565"/>
<organism evidence="1 2">
    <name type="scientific">Paucibacter sediminis</name>
    <dbReference type="NCBI Taxonomy" id="3019553"/>
    <lineage>
        <taxon>Bacteria</taxon>
        <taxon>Pseudomonadati</taxon>
        <taxon>Pseudomonadota</taxon>
        <taxon>Betaproteobacteria</taxon>
        <taxon>Burkholderiales</taxon>
        <taxon>Sphaerotilaceae</taxon>
        <taxon>Roseateles</taxon>
    </lineage>
</organism>
<evidence type="ECO:0000313" key="1">
    <source>
        <dbReference type="EMBL" id="WIT11451.1"/>
    </source>
</evidence>
<name>A0AA95SPZ1_9BURK</name>
<dbReference type="EMBL" id="CP116346">
    <property type="protein sequence ID" value="WIT11451.1"/>
    <property type="molecule type" value="Genomic_DNA"/>
</dbReference>
<evidence type="ECO:0000313" key="2">
    <source>
        <dbReference type="Proteomes" id="UP001177769"/>
    </source>
</evidence>
<reference evidence="1" key="1">
    <citation type="submission" date="2023-01" db="EMBL/GenBank/DDBJ databases">
        <title>Whole genome sequence of Paucibacter sp. S2-9 isolated from pond sediment.</title>
        <authorList>
            <person name="Jung J.Y."/>
        </authorList>
    </citation>
    <scope>NUCLEOTIDE SEQUENCE</scope>
    <source>
        <strain evidence="1">S2-9</strain>
    </source>
</reference>
<proteinExistence type="predicted"/>
<gene>
    <name evidence="1" type="ORF">PFX98_21565</name>
</gene>
<dbReference type="AlphaFoldDB" id="A0AA95SPZ1"/>
<dbReference type="RefSeq" id="WP_285232533.1">
    <property type="nucleotide sequence ID" value="NZ_CP116346.1"/>
</dbReference>
<keyword evidence="2" id="KW-1185">Reference proteome</keyword>
<accession>A0AA95SPZ1</accession>
<protein>
    <submittedName>
        <fullName evidence="1">Uncharacterized protein</fullName>
    </submittedName>
</protein>